<dbReference type="OrthoDB" id="694709at2759"/>
<sequence length="343" mass="38182">MFLTEYARRIPSFSHRHLAGKRFPPSTKNLDLISQSFDEKLIRGLKTLNPPSVNLSWLSLAIDFLSSIHAEAESLVSDLKLSSSSLASYLDDSIKLLDLCNSIVLEIERFRQGRLLLVLGIQRLRRGQDLESEELCRVRDSLSHWGNHSQVLKTRMSQSPRALIEDLARGLGNPPLGKITTVGKVVERTIYTVGAVTLLIGAITVAVFTESPETIQVRVPAEFSWADSFGQIERRFQSGRERLRSVEVHNVNACVRSVCDVIDDVVVGGEGVISEGNKVKLEKAVTELETRTVTLTEGLDRSLDGVNRFFRTVLSMRNSLLGKCQVGSGCESERKSEKVYRKG</sequence>
<reference evidence="1" key="1">
    <citation type="journal article" date="2023" name="Plant J.">
        <title>The genome of the king protea, Protea cynaroides.</title>
        <authorList>
            <person name="Chang J."/>
            <person name="Duong T.A."/>
            <person name="Schoeman C."/>
            <person name="Ma X."/>
            <person name="Roodt D."/>
            <person name="Barker N."/>
            <person name="Li Z."/>
            <person name="Van de Peer Y."/>
            <person name="Mizrachi E."/>
        </authorList>
    </citation>
    <scope>NUCLEOTIDE SEQUENCE</scope>
    <source>
        <tissue evidence="1">Young leaves</tissue>
    </source>
</reference>
<accession>A0A9Q0KNZ3</accession>
<protein>
    <submittedName>
        <fullName evidence="1">Uncharacterized protein</fullName>
    </submittedName>
</protein>
<evidence type="ECO:0000313" key="2">
    <source>
        <dbReference type="Proteomes" id="UP001141806"/>
    </source>
</evidence>
<proteinExistence type="predicted"/>
<gene>
    <name evidence="1" type="ORF">NE237_007216</name>
</gene>
<comment type="caution">
    <text evidence="1">The sequence shown here is derived from an EMBL/GenBank/DDBJ whole genome shotgun (WGS) entry which is preliminary data.</text>
</comment>
<keyword evidence="2" id="KW-1185">Reference proteome</keyword>
<organism evidence="1 2">
    <name type="scientific">Protea cynaroides</name>
    <dbReference type="NCBI Taxonomy" id="273540"/>
    <lineage>
        <taxon>Eukaryota</taxon>
        <taxon>Viridiplantae</taxon>
        <taxon>Streptophyta</taxon>
        <taxon>Embryophyta</taxon>
        <taxon>Tracheophyta</taxon>
        <taxon>Spermatophyta</taxon>
        <taxon>Magnoliopsida</taxon>
        <taxon>Proteales</taxon>
        <taxon>Proteaceae</taxon>
        <taxon>Protea</taxon>
    </lineage>
</organism>
<dbReference type="PANTHER" id="PTHR31509">
    <property type="entry name" value="BPS1-LIKE PROTEIN"/>
    <property type="match status" value="1"/>
</dbReference>
<dbReference type="AlphaFoldDB" id="A0A9Q0KNZ3"/>
<dbReference type="Proteomes" id="UP001141806">
    <property type="component" value="Unassembled WGS sequence"/>
</dbReference>
<dbReference type="EMBL" id="JAMYWD010000004">
    <property type="protein sequence ID" value="KAJ4974042.1"/>
    <property type="molecule type" value="Genomic_DNA"/>
</dbReference>
<evidence type="ECO:0000313" key="1">
    <source>
        <dbReference type="EMBL" id="KAJ4974042.1"/>
    </source>
</evidence>
<name>A0A9Q0KNZ3_9MAGN</name>